<dbReference type="SUPFAM" id="SSF54637">
    <property type="entry name" value="Thioesterase/thiol ester dehydrase-isomerase"/>
    <property type="match status" value="1"/>
</dbReference>
<accession>A0A9Q5HSH8</accession>
<dbReference type="AlphaFoldDB" id="A0A9Q5HSH8"/>
<dbReference type="Gene3D" id="2.40.160.210">
    <property type="entry name" value="Acyl-CoA thioesterase, double hotdog domain"/>
    <property type="match status" value="1"/>
</dbReference>
<sequence>MPLLSQALSVHKVERQDLGDKESLWSGVIDLEWTVVLVPNGGYVIGLILESCTAHQKLHSPKVTEPVHISAHFLRPVQGVVPSKEPESGTLKQPATFEVHVKSVKGGSSLNNLQAELVQNGQIMVSAHIIFGASLPVAETEIAQPIDSKALVPPSPYARRTPLRTHPSSSPEIRLYDVWNFKNRITGKEDPVFQHLNKAENRVFDKDGSVQREPPGIESGAWLTFKDEVGTLRPSMLPFCTDIIKPLPELLPREENPLVGKTWYATLSLSIEFKTPIRIDTQTGSTLGLYSVGRFLQDPLGRHETIVEVWTAPSGDASEPDHGSWREKQRCLATAVQTALCIPYEQQSKGMKSRV</sequence>
<dbReference type="PANTHER" id="PTHR38110:SF1">
    <property type="entry name" value="THIOESTERASE DOMAIN-CONTAINING PROTEIN"/>
    <property type="match status" value="1"/>
</dbReference>
<gene>
    <name evidence="1" type="ORF">A7U60_g7759</name>
</gene>
<keyword evidence="2" id="KW-1185">Reference proteome</keyword>
<dbReference type="InterPro" id="IPR029069">
    <property type="entry name" value="HotDog_dom_sf"/>
</dbReference>
<evidence type="ECO:0008006" key="3">
    <source>
        <dbReference type="Google" id="ProtNLM"/>
    </source>
</evidence>
<dbReference type="EMBL" id="LNZH02000211">
    <property type="protein sequence ID" value="OCB85134.1"/>
    <property type="molecule type" value="Genomic_DNA"/>
</dbReference>
<dbReference type="InterPro" id="IPR042171">
    <property type="entry name" value="Acyl-CoA_hotdog"/>
</dbReference>
<dbReference type="PANTHER" id="PTHR38110">
    <property type="entry name" value="CHROMOSOME 23, WHOLE GENOME SHOTGUN SEQUENCE"/>
    <property type="match status" value="1"/>
</dbReference>
<name>A0A9Q5HSH8_SANBA</name>
<organism evidence="1 2">
    <name type="scientific">Sanghuangporus baumii</name>
    <name type="common">Phellinus baumii</name>
    <dbReference type="NCBI Taxonomy" id="108892"/>
    <lineage>
        <taxon>Eukaryota</taxon>
        <taxon>Fungi</taxon>
        <taxon>Dikarya</taxon>
        <taxon>Basidiomycota</taxon>
        <taxon>Agaricomycotina</taxon>
        <taxon>Agaricomycetes</taxon>
        <taxon>Hymenochaetales</taxon>
        <taxon>Hymenochaetaceae</taxon>
        <taxon>Sanghuangporus</taxon>
    </lineage>
</organism>
<protein>
    <recommendedName>
        <fullName evidence="3">Thioesterase family protein</fullName>
    </recommendedName>
</protein>
<reference evidence="1" key="1">
    <citation type="submission" date="2016-06" db="EMBL/GenBank/DDBJ databases">
        <title>Draft Genome sequence of the fungus Inonotus baumii.</title>
        <authorList>
            <person name="Zhu H."/>
            <person name="Lin W."/>
        </authorList>
    </citation>
    <scope>NUCLEOTIDE SEQUENCE</scope>
    <source>
        <strain evidence="1">821</strain>
    </source>
</reference>
<evidence type="ECO:0000313" key="1">
    <source>
        <dbReference type="EMBL" id="OCB85134.1"/>
    </source>
</evidence>
<dbReference type="Proteomes" id="UP000757232">
    <property type="component" value="Unassembled WGS sequence"/>
</dbReference>
<comment type="caution">
    <text evidence="1">The sequence shown here is derived from an EMBL/GenBank/DDBJ whole genome shotgun (WGS) entry which is preliminary data.</text>
</comment>
<evidence type="ECO:0000313" key="2">
    <source>
        <dbReference type="Proteomes" id="UP000757232"/>
    </source>
</evidence>
<dbReference type="OrthoDB" id="2532955at2759"/>
<dbReference type="InterPro" id="IPR052389">
    <property type="entry name" value="Sec_Metab_Biosynth-Assoc"/>
</dbReference>
<proteinExistence type="predicted"/>